<comment type="function">
    <text evidence="4">Removes the phosphate from trehalose 6-phosphate to produce free trehalose.</text>
</comment>
<keyword evidence="6" id="KW-1185">Reference proteome</keyword>
<dbReference type="InterPro" id="IPR006379">
    <property type="entry name" value="HAD-SF_hydro_IIB"/>
</dbReference>
<dbReference type="EMBL" id="FOTF01000012">
    <property type="protein sequence ID" value="SFL28367.1"/>
    <property type="molecule type" value="Genomic_DNA"/>
</dbReference>
<dbReference type="UniPathway" id="UPA00299"/>
<dbReference type="PANTHER" id="PTHR43768:SF3">
    <property type="entry name" value="TREHALOSE 6-PHOSPHATE PHOSPHATASE"/>
    <property type="match status" value="1"/>
</dbReference>
<dbReference type="InterPro" id="IPR003337">
    <property type="entry name" value="Trehalose_PPase"/>
</dbReference>
<evidence type="ECO:0000256" key="1">
    <source>
        <dbReference type="ARBA" id="ARBA00005199"/>
    </source>
</evidence>
<dbReference type="GO" id="GO:0005992">
    <property type="term" value="P:trehalose biosynthetic process"/>
    <property type="evidence" value="ECO:0007669"/>
    <property type="project" value="UniProtKB-UniPathway"/>
</dbReference>
<sequence length="249" mass="25809">MTDDIDAIAREGTTDIYLMLDFDGTLIDLAPTPDGIHVPARLHGLLAGLHAKLDGRLCLVSGREVAVLEHFLPDFPGDIFGAHGAEARRGGTLSRHPLVGSPVVASVQSQAQDAVAQMHGVTLETKDTGAVIHYRAVPQAEGAARAAAETIAAAAPGMEMHTSKMAFEIRPSDASKAGAVHAIIAEQPSGIRPVVIGDDVTDEEAMVVANAAGGFAVRVGGGDTCAAYRLPDPAAVLALLESWLSEETL</sequence>
<name>A0A1I4GGF3_9RHOB</name>
<dbReference type="PANTHER" id="PTHR43768">
    <property type="entry name" value="TREHALOSE 6-PHOSPHATE PHOSPHATASE"/>
    <property type="match status" value="1"/>
</dbReference>
<dbReference type="RefSeq" id="WP_090189869.1">
    <property type="nucleotide sequence ID" value="NZ_FOTF01000012.1"/>
</dbReference>
<keyword evidence="4" id="KW-0460">Magnesium</keyword>
<comment type="cofactor">
    <cofactor evidence="4">
        <name>Mg(2+)</name>
        <dbReference type="ChEBI" id="CHEBI:18420"/>
    </cofactor>
</comment>
<reference evidence="5 6" key="1">
    <citation type="submission" date="2016-10" db="EMBL/GenBank/DDBJ databases">
        <authorList>
            <person name="de Groot N.N."/>
        </authorList>
    </citation>
    <scope>NUCLEOTIDE SEQUENCE [LARGE SCALE GENOMIC DNA]</scope>
    <source>
        <strain evidence="5 6">DSM 16199</strain>
    </source>
</reference>
<proteinExistence type="inferred from homology"/>
<evidence type="ECO:0000313" key="6">
    <source>
        <dbReference type="Proteomes" id="UP000199550"/>
    </source>
</evidence>
<accession>A0A1I4GGF3</accession>
<evidence type="ECO:0000256" key="4">
    <source>
        <dbReference type="RuleBase" id="RU361117"/>
    </source>
</evidence>
<dbReference type="InterPro" id="IPR036412">
    <property type="entry name" value="HAD-like_sf"/>
</dbReference>
<comment type="similarity">
    <text evidence="2 4">Belongs to the trehalose phosphatase family.</text>
</comment>
<dbReference type="OrthoDB" id="9814913at2"/>
<comment type="catalytic activity">
    <reaction evidence="4">
        <text>alpha,alpha-trehalose 6-phosphate + H2O = alpha,alpha-trehalose + phosphate</text>
        <dbReference type="Rhea" id="RHEA:23420"/>
        <dbReference type="ChEBI" id="CHEBI:15377"/>
        <dbReference type="ChEBI" id="CHEBI:16551"/>
        <dbReference type="ChEBI" id="CHEBI:43474"/>
        <dbReference type="ChEBI" id="CHEBI:58429"/>
        <dbReference type="EC" id="3.1.3.12"/>
    </reaction>
</comment>
<dbReference type="InterPro" id="IPR044651">
    <property type="entry name" value="OTSB-like"/>
</dbReference>
<evidence type="ECO:0000256" key="3">
    <source>
        <dbReference type="ARBA" id="ARBA00022801"/>
    </source>
</evidence>
<dbReference type="SUPFAM" id="SSF56784">
    <property type="entry name" value="HAD-like"/>
    <property type="match status" value="1"/>
</dbReference>
<dbReference type="Pfam" id="PF02358">
    <property type="entry name" value="Trehalose_PPase"/>
    <property type="match status" value="1"/>
</dbReference>
<dbReference type="GO" id="GO:0004805">
    <property type="term" value="F:trehalose-phosphatase activity"/>
    <property type="evidence" value="ECO:0007669"/>
    <property type="project" value="UniProtKB-EC"/>
</dbReference>
<dbReference type="InterPro" id="IPR023214">
    <property type="entry name" value="HAD_sf"/>
</dbReference>
<gene>
    <name evidence="5" type="ORF">SAMN04488004_11268</name>
</gene>
<evidence type="ECO:0000313" key="5">
    <source>
        <dbReference type="EMBL" id="SFL28367.1"/>
    </source>
</evidence>
<dbReference type="Gene3D" id="3.40.50.1000">
    <property type="entry name" value="HAD superfamily/HAD-like"/>
    <property type="match status" value="1"/>
</dbReference>
<evidence type="ECO:0000256" key="2">
    <source>
        <dbReference type="ARBA" id="ARBA00008770"/>
    </source>
</evidence>
<dbReference type="GO" id="GO:0046872">
    <property type="term" value="F:metal ion binding"/>
    <property type="evidence" value="ECO:0007669"/>
    <property type="project" value="UniProtKB-KW"/>
</dbReference>
<keyword evidence="4" id="KW-0479">Metal-binding</keyword>
<comment type="pathway">
    <text evidence="1 4">Glycan biosynthesis; trehalose biosynthesis.</text>
</comment>
<dbReference type="AlphaFoldDB" id="A0A1I4GGF3"/>
<keyword evidence="3 4" id="KW-0378">Hydrolase</keyword>
<dbReference type="NCBIfam" id="TIGR00685">
    <property type="entry name" value="T6PP"/>
    <property type="match status" value="1"/>
</dbReference>
<dbReference type="EC" id="3.1.3.12" evidence="4"/>
<dbReference type="STRING" id="195913.SAMN04488004_11268"/>
<organism evidence="5 6">
    <name type="scientific">Loktanella salsilacus</name>
    <dbReference type="NCBI Taxonomy" id="195913"/>
    <lineage>
        <taxon>Bacteria</taxon>
        <taxon>Pseudomonadati</taxon>
        <taxon>Pseudomonadota</taxon>
        <taxon>Alphaproteobacteria</taxon>
        <taxon>Rhodobacterales</taxon>
        <taxon>Roseobacteraceae</taxon>
        <taxon>Loktanella</taxon>
    </lineage>
</organism>
<dbReference type="Gene3D" id="3.30.70.1020">
    <property type="entry name" value="Trehalose-6-phosphate phosphatase related protein, domain 2"/>
    <property type="match status" value="1"/>
</dbReference>
<dbReference type="NCBIfam" id="TIGR01484">
    <property type="entry name" value="HAD-SF-IIB"/>
    <property type="match status" value="1"/>
</dbReference>
<dbReference type="Proteomes" id="UP000199550">
    <property type="component" value="Unassembled WGS sequence"/>
</dbReference>
<protein>
    <recommendedName>
        <fullName evidence="4">Trehalose 6-phosphate phosphatase</fullName>
        <ecNumber evidence="4">3.1.3.12</ecNumber>
    </recommendedName>
</protein>